<dbReference type="PRINTS" id="PR00625">
    <property type="entry name" value="JDOMAIN"/>
</dbReference>
<evidence type="ECO:0000256" key="1">
    <source>
        <dbReference type="SAM" id="MobiDB-lite"/>
    </source>
</evidence>
<feature type="compositionally biased region" description="Basic and acidic residues" evidence="1">
    <location>
        <begin position="244"/>
        <end position="308"/>
    </location>
</feature>
<feature type="compositionally biased region" description="Polar residues" evidence="1">
    <location>
        <begin position="698"/>
        <end position="709"/>
    </location>
</feature>
<feature type="compositionally biased region" description="Basic and acidic residues" evidence="1">
    <location>
        <begin position="915"/>
        <end position="928"/>
    </location>
</feature>
<dbReference type="PANTHER" id="PTHR45188">
    <property type="entry name" value="DNAJ PROTEIN P58IPK HOMOLOG"/>
    <property type="match status" value="1"/>
</dbReference>
<keyword evidence="3" id="KW-1185">Reference proteome</keyword>
<feature type="region of interest" description="Disordered" evidence="1">
    <location>
        <begin position="224"/>
        <end position="503"/>
    </location>
</feature>
<dbReference type="PANTHER" id="PTHR45188:SF2">
    <property type="entry name" value="DNAJ HOMOLOG SUBFAMILY C MEMBER 7"/>
    <property type="match status" value="1"/>
</dbReference>
<dbReference type="InterPro" id="IPR036869">
    <property type="entry name" value="J_dom_sf"/>
</dbReference>
<feature type="region of interest" description="Disordered" evidence="1">
    <location>
        <begin position="681"/>
        <end position="710"/>
    </location>
</feature>
<feature type="compositionally biased region" description="Polar residues" evidence="1">
    <location>
        <begin position="351"/>
        <end position="360"/>
    </location>
</feature>
<comment type="caution">
    <text evidence="2">The sequence shown here is derived from an EMBL/GenBank/DDBJ whole genome shotgun (WGS) entry which is preliminary data.</text>
</comment>
<feature type="compositionally biased region" description="Basic and acidic residues" evidence="1">
    <location>
        <begin position="404"/>
        <end position="419"/>
    </location>
</feature>
<gene>
    <name evidence="2" type="ORF">OFUS_LOCUS16409</name>
</gene>
<dbReference type="InterPro" id="IPR001623">
    <property type="entry name" value="DnaJ_domain"/>
</dbReference>
<dbReference type="SMART" id="SM00726">
    <property type="entry name" value="UIM"/>
    <property type="match status" value="2"/>
</dbReference>
<feature type="compositionally biased region" description="Basic and acidic residues" evidence="1">
    <location>
        <begin position="474"/>
        <end position="503"/>
    </location>
</feature>
<protein>
    <submittedName>
        <fullName evidence="2">Uncharacterized protein</fullName>
    </submittedName>
</protein>
<dbReference type="Gene3D" id="1.10.287.110">
    <property type="entry name" value="DnaJ domain"/>
    <property type="match status" value="1"/>
</dbReference>
<dbReference type="CDD" id="cd06257">
    <property type="entry name" value="DnaJ"/>
    <property type="match status" value="1"/>
</dbReference>
<dbReference type="Pfam" id="PF00226">
    <property type="entry name" value="DnaJ"/>
    <property type="match status" value="1"/>
</dbReference>
<feature type="compositionally biased region" description="Polar residues" evidence="1">
    <location>
        <begin position="1319"/>
        <end position="1343"/>
    </location>
</feature>
<organism evidence="2 3">
    <name type="scientific">Owenia fusiformis</name>
    <name type="common">Polychaete worm</name>
    <dbReference type="NCBI Taxonomy" id="6347"/>
    <lineage>
        <taxon>Eukaryota</taxon>
        <taxon>Metazoa</taxon>
        <taxon>Spiralia</taxon>
        <taxon>Lophotrochozoa</taxon>
        <taxon>Annelida</taxon>
        <taxon>Polychaeta</taxon>
        <taxon>Sedentaria</taxon>
        <taxon>Canalipalpata</taxon>
        <taxon>Sabellida</taxon>
        <taxon>Oweniida</taxon>
        <taxon>Oweniidae</taxon>
        <taxon>Owenia</taxon>
    </lineage>
</organism>
<feature type="region of interest" description="Disordered" evidence="1">
    <location>
        <begin position="849"/>
        <end position="938"/>
    </location>
</feature>
<dbReference type="OrthoDB" id="7472369at2759"/>
<feature type="region of interest" description="Disordered" evidence="1">
    <location>
        <begin position="1319"/>
        <end position="1389"/>
    </location>
</feature>
<dbReference type="Proteomes" id="UP000749559">
    <property type="component" value="Unassembled WGS sequence"/>
</dbReference>
<evidence type="ECO:0000313" key="3">
    <source>
        <dbReference type="Proteomes" id="UP000749559"/>
    </source>
</evidence>
<dbReference type="PROSITE" id="PS50076">
    <property type="entry name" value="DNAJ_2"/>
    <property type="match status" value="1"/>
</dbReference>
<dbReference type="InterPro" id="IPR003903">
    <property type="entry name" value="UIM_dom"/>
</dbReference>
<accession>A0A8J1U3C1</accession>
<feature type="region of interest" description="Disordered" evidence="1">
    <location>
        <begin position="113"/>
        <end position="138"/>
    </location>
</feature>
<feature type="compositionally biased region" description="Basic and acidic residues" evidence="1">
    <location>
        <begin position="454"/>
        <end position="465"/>
    </location>
</feature>
<proteinExistence type="predicted"/>
<feature type="compositionally biased region" description="Low complexity" evidence="1">
    <location>
        <begin position="1356"/>
        <end position="1366"/>
    </location>
</feature>
<dbReference type="SMART" id="SM00271">
    <property type="entry name" value="DnaJ"/>
    <property type="match status" value="1"/>
</dbReference>
<sequence>KLQARREKYLKILGLPTPAGDACINQAYRQLAYQWHPDKNHGNEEAAKVKFQQISKAYTRVQSVNRRIKRLDEELMKVPALKPGERKKRKKTKSQSEECCHCGRCLNLEDFQDSDSDTKSDEENECFSSDEWTDSEDEESEDDWFEMFFRIFQEVIYKRRFQNRTRGRRNHHCHCDVDEEEKEEEEFFSHLFENRKRQGFYDDNLTEEDLKKFQSYEDWLKTRDPSKRHNTRVRRARKKANKPSLEKPKPPSKKELKREHNRREKEIKEISLQLEKDLAEKRKKQKQEELKPVDSPKARCTRSSKEEYTDMYAFPQIEQPKIDFDEEESKDKKKEKLKRKKEAKLNRKQLKIQTAQNQYKIQAPYSPTLDEQYTPLFEQEDDSKEPKLTEGENNDVCYGNSSHGDQKSDRDKHLRDFLAKAKAQRQKATHSKDENQNPAVQSLPKQPRSMPSIEHNRKALLDIHIQRYNNLMKDQPRRHTEQQLEEERRKEREAGKQRHQEELDRLRSTHKREFEDMKSAQHFKELEWDKQRNLDEVFELQAESGLDDIAAKYGAVPKSKPVKSKKPQKESGKNTYWKSVNDVPDLIEVPTHDTTAFSPNRPKRCATDLPYSEVAKKKSTKVDFVAAPRPAENIWLRRNETMAMLQPMDAQDEEAQLCKALELSMQTAIQEEARARERIAAEKKKQIPPTIPSSQSSATNTRNQESTMPATLKQAPVSITNQLQRAPITHETVGKNDPIAEKTEPQSIKVDETEPSCISVNNADENASCSSSSQEYKDATDKLDELPWLPGSDEYISGVEKWSGVDSIDDALGEPLASSEATPYYAASSGHVNLDLTLTTDSEDMPPLLDMDDTTEPPSLQGGIESVWGPVDSQGANNRGAFGGGDQPRYGSKMADSVEEDDAELQKAIMQSLSSRKDDKFPKDTKDGVDDDCEEMPLNLDLNPQPIKDHMMGALSNFGNSVPVPMLENPLYSHQLNLQTPQNNSENYSKPTQQDVQFHMEPIPNSGFSRPCLTPCDPVSDQPDHILKGDLRDSIPNALMQDLKDAFQQGPLNMPRPEDLISKKEQPAQHLGSCQQSQVNSSIQSQSAVQQGYNEQYSLSQLQQGINSVHQGQTSVQQGLYPPEQGHIPGQQGQTTRQHDSFLVQQGQIPVHQGSFPMQQGQTTVQHGSFPVQPCHIPLQQGSFPLQQGQTAGQQGSFPVQQGHIPLQQGQTTGQQGSFPVQQGHIPLQRGQATGKQGSFPVQQGLTFGQQGHVQGQYGLNPAQNELEQLQQVYFSQPHTSNHTAPYAYSQATFTNQQYNPGNVDPKLPGMQHEASQPLYYNQSNSDPSNPSCRGSSEQQYYQQKPHGQFRPNVTSSQQYYQQKSQELGPEQQDFNQQSQDYKESKVHL</sequence>
<reference evidence="2" key="1">
    <citation type="submission" date="2022-03" db="EMBL/GenBank/DDBJ databases">
        <authorList>
            <person name="Martin C."/>
        </authorList>
    </citation>
    <scope>NUCLEOTIDE SEQUENCE</scope>
</reference>
<feature type="compositionally biased region" description="Basic residues" evidence="1">
    <location>
        <begin position="335"/>
        <end position="350"/>
    </location>
</feature>
<evidence type="ECO:0000313" key="2">
    <source>
        <dbReference type="EMBL" id="CAH1791319.1"/>
    </source>
</evidence>
<feature type="compositionally biased region" description="Basic residues" evidence="1">
    <location>
        <begin position="228"/>
        <end position="241"/>
    </location>
</feature>
<dbReference type="SUPFAM" id="SSF46565">
    <property type="entry name" value="Chaperone J-domain"/>
    <property type="match status" value="1"/>
</dbReference>
<feature type="non-terminal residue" evidence="2">
    <location>
        <position position="1"/>
    </location>
</feature>
<dbReference type="EMBL" id="CAIIXF020000008">
    <property type="protein sequence ID" value="CAH1791319.1"/>
    <property type="molecule type" value="Genomic_DNA"/>
</dbReference>
<name>A0A8J1U3C1_OWEFU</name>
<feature type="non-terminal residue" evidence="2">
    <location>
        <position position="1389"/>
    </location>
</feature>